<dbReference type="InterPro" id="IPR020898">
    <property type="entry name" value="Synapsin_ATP-bd_dom"/>
</dbReference>
<dbReference type="InterPro" id="IPR001359">
    <property type="entry name" value="Synapsin"/>
</dbReference>
<dbReference type="GO" id="GO:0030672">
    <property type="term" value="C:synaptic vesicle membrane"/>
    <property type="evidence" value="ECO:0007669"/>
    <property type="project" value="TreeGrafter"/>
</dbReference>
<name>A0A1I8EGG4_WUCBA</name>
<proteinExistence type="inferred from homology"/>
<dbReference type="Gene3D" id="3.30.1490.20">
    <property type="entry name" value="ATP-grasp fold, A domain"/>
    <property type="match status" value="2"/>
</dbReference>
<dbReference type="InterPro" id="IPR020897">
    <property type="entry name" value="Synapsin_pre-ATP-grasp_dom"/>
</dbReference>
<dbReference type="Gene3D" id="3.30.470.20">
    <property type="entry name" value="ATP-grasp fold, B domain"/>
    <property type="match status" value="2"/>
</dbReference>
<feature type="compositionally biased region" description="Polar residues" evidence="6">
    <location>
        <begin position="441"/>
        <end position="462"/>
    </location>
</feature>
<evidence type="ECO:0000256" key="1">
    <source>
        <dbReference type="ARBA" id="ARBA00008243"/>
    </source>
</evidence>
<dbReference type="PANTHER" id="PTHR10841">
    <property type="entry name" value="SYNAPSIN"/>
    <property type="match status" value="1"/>
</dbReference>
<dbReference type="GO" id="GO:0005524">
    <property type="term" value="F:ATP binding"/>
    <property type="evidence" value="ECO:0007669"/>
    <property type="project" value="UniProtKB-UniRule"/>
</dbReference>
<dbReference type="GO" id="GO:0007269">
    <property type="term" value="P:neurotransmitter secretion"/>
    <property type="evidence" value="ECO:0007669"/>
    <property type="project" value="InterPro"/>
</dbReference>
<dbReference type="GO" id="GO:0046872">
    <property type="term" value="F:metal ion binding"/>
    <property type="evidence" value="ECO:0007669"/>
    <property type="project" value="InterPro"/>
</dbReference>
<organism evidence="8">
    <name type="scientific">Wuchereria bancrofti</name>
    <dbReference type="NCBI Taxonomy" id="6293"/>
    <lineage>
        <taxon>Eukaryota</taxon>
        <taxon>Metazoa</taxon>
        <taxon>Ecdysozoa</taxon>
        <taxon>Nematoda</taxon>
        <taxon>Chromadorea</taxon>
        <taxon>Rhabditida</taxon>
        <taxon>Spirurina</taxon>
        <taxon>Spiruromorpha</taxon>
        <taxon>Filarioidea</taxon>
        <taxon>Onchocercidae</taxon>
        <taxon>Wuchereria</taxon>
    </lineage>
</organism>
<dbReference type="PROSITE" id="PS50975">
    <property type="entry name" value="ATP_GRASP"/>
    <property type="match status" value="1"/>
</dbReference>
<feature type="compositionally biased region" description="Basic and acidic residues" evidence="6">
    <location>
        <begin position="948"/>
        <end position="958"/>
    </location>
</feature>
<dbReference type="Pfam" id="PF02078">
    <property type="entry name" value="Synapsin"/>
    <property type="match status" value="2"/>
</dbReference>
<reference evidence="8" key="1">
    <citation type="submission" date="2016-11" db="UniProtKB">
        <authorList>
            <consortium name="WormBaseParasite"/>
        </authorList>
    </citation>
    <scope>IDENTIFICATION</scope>
    <source>
        <strain evidence="8">pt0022</strain>
    </source>
</reference>
<dbReference type="WBParaSite" id="maker-PairedContig_1937-snap-gene-0.17-mRNA-1">
    <property type="protein sequence ID" value="maker-PairedContig_1937-snap-gene-0.17-mRNA-1"/>
    <property type="gene ID" value="maker-PairedContig_1937-snap-gene-0.17"/>
</dbReference>
<evidence type="ECO:0000313" key="8">
    <source>
        <dbReference type="WBParaSite" id="maker-PairedContig_1937-snap-gene-0.17-mRNA-1"/>
    </source>
</evidence>
<dbReference type="SUPFAM" id="SSF56059">
    <property type="entry name" value="Glutathione synthetase ATP-binding domain-like"/>
    <property type="match status" value="2"/>
</dbReference>
<feature type="domain" description="ATP-grasp" evidence="7">
    <location>
        <begin position="232"/>
        <end position="417"/>
    </location>
</feature>
<evidence type="ECO:0000259" key="7">
    <source>
        <dbReference type="PROSITE" id="PS50975"/>
    </source>
</evidence>
<evidence type="ECO:0000256" key="4">
    <source>
        <dbReference type="ARBA" id="ARBA00034103"/>
    </source>
</evidence>
<feature type="compositionally biased region" description="Basic and acidic residues" evidence="6">
    <location>
        <begin position="463"/>
        <end position="473"/>
    </location>
</feature>
<dbReference type="Gene3D" id="3.40.50.20">
    <property type="match status" value="2"/>
</dbReference>
<evidence type="ECO:0000256" key="6">
    <source>
        <dbReference type="SAM" id="MobiDB-lite"/>
    </source>
</evidence>
<keyword evidence="5" id="KW-0067">ATP-binding</keyword>
<dbReference type="STRING" id="6293.A0A1I8EGG4"/>
<evidence type="ECO:0000256" key="2">
    <source>
        <dbReference type="ARBA" id="ARBA00022553"/>
    </source>
</evidence>
<feature type="compositionally biased region" description="Polar residues" evidence="6">
    <location>
        <begin position="926"/>
        <end position="947"/>
    </location>
</feature>
<comment type="subcellular location">
    <subcellularLocation>
        <location evidence="4">Synapse</location>
    </subcellularLocation>
</comment>
<feature type="region of interest" description="Disordered" evidence="6">
    <location>
        <begin position="430"/>
        <end position="506"/>
    </location>
</feature>
<protein>
    <submittedName>
        <fullName evidence="8">ATP-grasp domain-containing protein</fullName>
    </submittedName>
</protein>
<dbReference type="SUPFAM" id="SSF52440">
    <property type="entry name" value="PreATP-grasp domain"/>
    <property type="match status" value="2"/>
</dbReference>
<feature type="region of interest" description="Disordered" evidence="6">
    <location>
        <begin position="534"/>
        <end position="571"/>
    </location>
</feature>
<keyword evidence="2" id="KW-0597">Phosphoprotein</keyword>
<sequence>MESISSGVNFLRRRFSSQDIEEDDKSMFTSVLGGRSVQQHQQQAQYQQQQQSSSASLHIQSGPPNSFSLAGLANKVSNAISAPTSPSKQSMSMYSQVQGITKNLMQAATNAASYIQGPHKCILVIEDRQIDWSKYFRNNRTGWQLRIEQAPFSEIHVCCHSNHKCTVDILEFGKEHRSMQPDFVLFRQNAKSERGDYTNIALALLKGGVQTLNNPESVRIFLNKNWMFNRLQCICERAGPNVMPLIEQTYYPSFNHFNMQPRFPIVISVGHGSHGLGKMKIEDENHMLEVENMLQAIKPVEVFTEPFIQTKYDIHLQKIGTETRAYIRKGISNDWKSNAGSAMLEKISLSNKQKEWLTTISDAFGGLEVFGIDILVAKDGREIIHDVNDVITLLGDSQEDDRKAIADLVQAHIIQSAQRATQQIAVATRVNMPPAPPPRPQSTNVSRSNTLEKNMSGEATVNSDDRLRRKSSADQKTSQPQRPVRQPSKQGKEPAGSGLQHQDDTMGQLKRTFAGIFGEDIEEDDKSMFTSVLGGRSVQQHQQQAQYQQQQQSSSASLHIQSGPPNSFSLAGLANKVSNAISAPTSPSKQSMSMYSQVQGITKNLMQAATNAASYIQGPHKCILVIEDRQIDWSKYFRNNRTGWQLRIEQAPFSEIHVCCHSNHKCTVDILEFGKEHRSMQPDFVLFRQNAKSERGDYTNIALALLKGGVQTLNNPESVRIFLNKNWMFNRLQCICERAGPNVMPLIEQTYYPSFNHFNMQPRFPIVISVGHGSHGLGKMKIEDENHMLEVENMLQAIKPVEKIGTETRAYIRKGISNDWKSNAGSAMLEKISLSNKQKEWLTTISDAFGGLEVFGIDILVAKDGREIIHDVNDVITLLGDSQEDDRKAIADLVQAHIIQSAQRATQQIAVATRVNMPPAPPPRPQSTNVSRSNTLEKNMSGEATVNSDDRLRRKSSADQKTSQPQRPVRQPSKQGKEPAGSGLQHQDDTMGQLKRTFAGIFGEVQ</sequence>
<dbReference type="Pfam" id="PF02750">
    <property type="entry name" value="Synapsin_C"/>
    <property type="match status" value="2"/>
</dbReference>
<feature type="region of interest" description="Disordered" evidence="6">
    <location>
        <begin position="915"/>
        <end position="1006"/>
    </location>
</feature>
<feature type="compositionally biased region" description="Low complexity" evidence="6">
    <location>
        <begin position="537"/>
        <end position="562"/>
    </location>
</feature>
<comment type="similarity">
    <text evidence="1">Belongs to the synapsin family.</text>
</comment>
<dbReference type="PRINTS" id="PR01368">
    <property type="entry name" value="SYNAPSIN"/>
</dbReference>
<keyword evidence="3" id="KW-0770">Synapse</keyword>
<dbReference type="AlphaFoldDB" id="A0A1I8EGG4"/>
<evidence type="ECO:0000256" key="5">
    <source>
        <dbReference type="PROSITE-ProRule" id="PRU00409"/>
    </source>
</evidence>
<keyword evidence="5" id="KW-0547">Nucleotide-binding</keyword>
<accession>A0A1I8EGG4</accession>
<dbReference type="PANTHER" id="PTHR10841:SF17">
    <property type="entry name" value="SYNAPSIN"/>
    <property type="match status" value="1"/>
</dbReference>
<dbReference type="InterPro" id="IPR016185">
    <property type="entry name" value="PreATP-grasp_dom_sf"/>
</dbReference>
<evidence type="ECO:0000256" key="3">
    <source>
        <dbReference type="ARBA" id="ARBA00023018"/>
    </source>
</evidence>
<feature type="region of interest" description="Disordered" evidence="6">
    <location>
        <begin position="38"/>
        <end position="60"/>
    </location>
</feature>
<dbReference type="InterPro" id="IPR013815">
    <property type="entry name" value="ATP_grasp_subdomain_1"/>
</dbReference>
<dbReference type="InterPro" id="IPR011761">
    <property type="entry name" value="ATP-grasp"/>
</dbReference>